<accession>A0A7W8QIZ9</accession>
<feature type="transmembrane region" description="Helical" evidence="2">
    <location>
        <begin position="292"/>
        <end position="314"/>
    </location>
</feature>
<dbReference type="EMBL" id="JACHDB010000001">
    <property type="protein sequence ID" value="MBB5431281.1"/>
    <property type="molecule type" value="Genomic_DNA"/>
</dbReference>
<proteinExistence type="predicted"/>
<feature type="transmembrane region" description="Helical" evidence="2">
    <location>
        <begin position="430"/>
        <end position="450"/>
    </location>
</feature>
<keyword evidence="2" id="KW-0472">Membrane</keyword>
<feature type="transmembrane region" description="Helical" evidence="2">
    <location>
        <begin position="320"/>
        <end position="340"/>
    </location>
</feature>
<gene>
    <name evidence="3" type="ORF">HDA36_001365</name>
</gene>
<evidence type="ECO:0000313" key="3">
    <source>
        <dbReference type="EMBL" id="MBB5431281.1"/>
    </source>
</evidence>
<keyword evidence="4" id="KW-1185">Reference proteome</keyword>
<evidence type="ECO:0000256" key="2">
    <source>
        <dbReference type="SAM" id="Phobius"/>
    </source>
</evidence>
<reference evidence="3 4" key="1">
    <citation type="submission" date="2020-08" db="EMBL/GenBank/DDBJ databases">
        <title>Sequencing the genomes of 1000 actinobacteria strains.</title>
        <authorList>
            <person name="Klenk H.-P."/>
        </authorList>
    </citation>
    <scope>NUCLEOTIDE SEQUENCE [LARGE SCALE GENOMIC DNA]</scope>
    <source>
        <strain evidence="3 4">DSM 44551</strain>
    </source>
</reference>
<organism evidence="3 4">
    <name type="scientific">Nocardiopsis composta</name>
    <dbReference type="NCBI Taxonomy" id="157465"/>
    <lineage>
        <taxon>Bacteria</taxon>
        <taxon>Bacillati</taxon>
        <taxon>Actinomycetota</taxon>
        <taxon>Actinomycetes</taxon>
        <taxon>Streptosporangiales</taxon>
        <taxon>Nocardiopsidaceae</taxon>
        <taxon>Nocardiopsis</taxon>
    </lineage>
</organism>
<sequence length="511" mass="55575">MTRDAPSEAPSPFETHANGGLAPAFHRRRTRRKPSGDAFADAPDLLAAFRVSDSRSSSLHGRQEDVEASIGAVTEGLADRRLLFEVLHAPLGLVEHVGNGFGPAQQWIIWCRTTEALWSLLSDDGAAESPLSPTERALLRPIAARQRFIALSEGFRRAEAGPASPFPWKHRFKATLNVFGHDKRHVFVERAVQARWDWLEYLDSYQSHPAFSAADPGEIEEEIGFVLLDGDRPLLLSTRALKEKEPVPPDTADAEVVRDVAERHLLPRFQVWQTMRVSTAAITSGTPRAGRAMAAAVAALAAVALLCTAVAALFPSATGWPVWPAAACYLTGAAGVLVFGRMWALPWLLRMPAAAAIGLFMVVSLHPTWWQSAFPGVDTNAARPCAAAQVSWAPLAGVAVLAVAAFAYLMVTARNNGLPRRTTLLRSSGVWGIGACHALLVSVIGLNWMVPYFSEEGSFLLSCWNDAPQGSFINIAQATAWCLAAGVFSQMLWDDRPITAPLSHTRWRREK</sequence>
<feature type="transmembrane region" description="Helical" evidence="2">
    <location>
        <begin position="470"/>
        <end position="488"/>
    </location>
</feature>
<dbReference type="RefSeq" id="WP_184390766.1">
    <property type="nucleotide sequence ID" value="NZ_BAAAJD010000007.1"/>
</dbReference>
<keyword evidence="2" id="KW-1133">Transmembrane helix</keyword>
<feature type="region of interest" description="Disordered" evidence="1">
    <location>
        <begin position="1"/>
        <end position="39"/>
    </location>
</feature>
<protein>
    <submittedName>
        <fullName evidence="3">Multidrug transporter EmrE-like cation transporter</fullName>
    </submittedName>
</protein>
<evidence type="ECO:0000256" key="1">
    <source>
        <dbReference type="SAM" id="MobiDB-lite"/>
    </source>
</evidence>
<comment type="caution">
    <text evidence="3">The sequence shown here is derived from an EMBL/GenBank/DDBJ whole genome shotgun (WGS) entry which is preliminary data.</text>
</comment>
<feature type="transmembrane region" description="Helical" evidence="2">
    <location>
        <begin position="347"/>
        <end position="370"/>
    </location>
</feature>
<feature type="transmembrane region" description="Helical" evidence="2">
    <location>
        <begin position="390"/>
        <end position="409"/>
    </location>
</feature>
<keyword evidence="2" id="KW-0812">Transmembrane</keyword>
<evidence type="ECO:0000313" key="4">
    <source>
        <dbReference type="Proteomes" id="UP000572635"/>
    </source>
</evidence>
<dbReference type="AlphaFoldDB" id="A0A7W8QIZ9"/>
<name>A0A7W8QIZ9_9ACTN</name>
<dbReference type="Proteomes" id="UP000572635">
    <property type="component" value="Unassembled WGS sequence"/>
</dbReference>